<organism evidence="2">
    <name type="scientific">Rhizophora mucronata</name>
    <name type="common">Asiatic mangrove</name>
    <dbReference type="NCBI Taxonomy" id="61149"/>
    <lineage>
        <taxon>Eukaryota</taxon>
        <taxon>Viridiplantae</taxon>
        <taxon>Streptophyta</taxon>
        <taxon>Embryophyta</taxon>
        <taxon>Tracheophyta</taxon>
        <taxon>Spermatophyta</taxon>
        <taxon>Magnoliopsida</taxon>
        <taxon>eudicotyledons</taxon>
        <taxon>Gunneridae</taxon>
        <taxon>Pentapetalae</taxon>
        <taxon>rosids</taxon>
        <taxon>fabids</taxon>
        <taxon>Malpighiales</taxon>
        <taxon>Rhizophoraceae</taxon>
        <taxon>Rhizophora</taxon>
    </lineage>
</organism>
<dbReference type="AlphaFoldDB" id="A0A2P2QRZ5"/>
<keyword evidence="1" id="KW-0472">Membrane</keyword>
<accession>A0A2P2QRZ5</accession>
<proteinExistence type="predicted"/>
<name>A0A2P2QRZ5_RHIMU</name>
<dbReference type="EMBL" id="GGEC01089221">
    <property type="protein sequence ID" value="MBX69705.1"/>
    <property type="molecule type" value="Transcribed_RNA"/>
</dbReference>
<keyword evidence="1" id="KW-1133">Transmembrane helix</keyword>
<feature type="transmembrane region" description="Helical" evidence="1">
    <location>
        <begin position="7"/>
        <end position="27"/>
    </location>
</feature>
<keyword evidence="1" id="KW-0812">Transmembrane</keyword>
<reference evidence="2" key="1">
    <citation type="submission" date="2018-02" db="EMBL/GenBank/DDBJ databases">
        <title>Rhizophora mucronata_Transcriptome.</title>
        <authorList>
            <person name="Meera S.P."/>
            <person name="Sreeshan A."/>
            <person name="Augustine A."/>
        </authorList>
    </citation>
    <scope>NUCLEOTIDE SEQUENCE</scope>
    <source>
        <tissue evidence="2">Leaf</tissue>
    </source>
</reference>
<evidence type="ECO:0000313" key="2">
    <source>
        <dbReference type="EMBL" id="MBX69705.1"/>
    </source>
</evidence>
<evidence type="ECO:0000256" key="1">
    <source>
        <dbReference type="SAM" id="Phobius"/>
    </source>
</evidence>
<sequence>MWAIDLICILHHFSLFITFYVLFYDFAFP</sequence>
<protein>
    <submittedName>
        <fullName evidence="2">Uncharacterized protein</fullName>
    </submittedName>
</protein>